<evidence type="ECO:0000313" key="2">
    <source>
        <dbReference type="Proteomes" id="UP000094067"/>
    </source>
</evidence>
<reference evidence="1 2" key="1">
    <citation type="submission" date="2016-07" db="EMBL/GenBank/DDBJ databases">
        <title>Characterization of isolates of Eisenbergiella tayi derived from blood cultures, using whole genome sequencing.</title>
        <authorList>
            <person name="Burdz T."/>
            <person name="Wiebe D."/>
            <person name="Huynh C."/>
            <person name="Bernard K."/>
        </authorList>
    </citation>
    <scope>NUCLEOTIDE SEQUENCE [LARGE SCALE GENOMIC DNA]</scope>
    <source>
        <strain evidence="1 2">NML 110608</strain>
    </source>
</reference>
<dbReference type="InterPro" id="IPR038690">
    <property type="entry name" value="NusG_2_sf"/>
</dbReference>
<organism evidence="1 2">
    <name type="scientific">Eisenbergiella tayi</name>
    <dbReference type="NCBI Taxonomy" id="1432052"/>
    <lineage>
        <taxon>Bacteria</taxon>
        <taxon>Bacillati</taxon>
        <taxon>Bacillota</taxon>
        <taxon>Clostridia</taxon>
        <taxon>Lachnospirales</taxon>
        <taxon>Lachnospiraceae</taxon>
        <taxon>Eisenbergiella</taxon>
    </lineage>
</organism>
<gene>
    <name evidence="1" type="ORF">BEI61_02498</name>
</gene>
<accession>A0A1E3ACX6</accession>
<dbReference type="Gene3D" id="2.60.320.10">
    <property type="entry name" value="N-utilization substance G protein NusG, insert domain"/>
    <property type="match status" value="1"/>
</dbReference>
<dbReference type="EMBL" id="MCGH01000002">
    <property type="protein sequence ID" value="ODM06608.1"/>
    <property type="molecule type" value="Genomic_DNA"/>
</dbReference>
<dbReference type="AlphaFoldDB" id="A0A1E3ACX6"/>
<dbReference type="Pfam" id="PF07009">
    <property type="entry name" value="NusG_II"/>
    <property type="match status" value="1"/>
</dbReference>
<protein>
    <submittedName>
        <fullName evidence="1">Uncharacterized protein</fullName>
    </submittedName>
</protein>
<sequence length="132" mass="14544">MKHMFRHGIITKADFLLIAGVLIAASVIIAVRTAGRTEEGWVVVSRDGVEEERLSLKEDTRLLLRDEEGNENLLVIEEESVWIEEANCPDGLCVRQGHISHSGDSIICLPHKLVVTIEGTEKNTSGPDAMVN</sequence>
<proteinExistence type="predicted"/>
<evidence type="ECO:0000313" key="1">
    <source>
        <dbReference type="EMBL" id="ODM06608.1"/>
    </source>
</evidence>
<name>A0A1E3ACX6_9FIRM</name>
<dbReference type="CDD" id="cd09911">
    <property type="entry name" value="Lin0431_like"/>
    <property type="match status" value="1"/>
</dbReference>
<dbReference type="Proteomes" id="UP000094067">
    <property type="component" value="Unassembled WGS sequence"/>
</dbReference>
<comment type="caution">
    <text evidence="1">The sequence shown here is derived from an EMBL/GenBank/DDBJ whole genome shotgun (WGS) entry which is preliminary data.</text>
</comment>